<evidence type="ECO:0000256" key="1">
    <source>
        <dbReference type="SAM" id="MobiDB-lite"/>
    </source>
</evidence>
<keyword evidence="3" id="KW-1185">Reference proteome</keyword>
<dbReference type="Proteomes" id="UP000265520">
    <property type="component" value="Unassembled WGS sequence"/>
</dbReference>
<comment type="caution">
    <text evidence="2">The sequence shown here is derived from an EMBL/GenBank/DDBJ whole genome shotgun (WGS) entry which is preliminary data.</text>
</comment>
<accession>A0A392T5B5</accession>
<reference evidence="2 3" key="1">
    <citation type="journal article" date="2018" name="Front. Plant Sci.">
        <title>Red Clover (Trifolium pratense) and Zigzag Clover (T. medium) - A Picture of Genomic Similarities and Differences.</title>
        <authorList>
            <person name="Dluhosova J."/>
            <person name="Istvanek J."/>
            <person name="Nedelnik J."/>
            <person name="Repkova J."/>
        </authorList>
    </citation>
    <scope>NUCLEOTIDE SEQUENCE [LARGE SCALE GENOMIC DNA]</scope>
    <source>
        <strain evidence="3">cv. 10/8</strain>
        <tissue evidence="2">Leaf</tissue>
    </source>
</reference>
<organism evidence="2 3">
    <name type="scientific">Trifolium medium</name>
    <dbReference type="NCBI Taxonomy" id="97028"/>
    <lineage>
        <taxon>Eukaryota</taxon>
        <taxon>Viridiplantae</taxon>
        <taxon>Streptophyta</taxon>
        <taxon>Embryophyta</taxon>
        <taxon>Tracheophyta</taxon>
        <taxon>Spermatophyta</taxon>
        <taxon>Magnoliopsida</taxon>
        <taxon>eudicotyledons</taxon>
        <taxon>Gunneridae</taxon>
        <taxon>Pentapetalae</taxon>
        <taxon>rosids</taxon>
        <taxon>fabids</taxon>
        <taxon>Fabales</taxon>
        <taxon>Fabaceae</taxon>
        <taxon>Papilionoideae</taxon>
        <taxon>50 kb inversion clade</taxon>
        <taxon>NPAAA clade</taxon>
        <taxon>Hologalegina</taxon>
        <taxon>IRL clade</taxon>
        <taxon>Trifolieae</taxon>
        <taxon>Trifolium</taxon>
    </lineage>
</organism>
<feature type="non-terminal residue" evidence="2">
    <location>
        <position position="90"/>
    </location>
</feature>
<feature type="region of interest" description="Disordered" evidence="1">
    <location>
        <begin position="61"/>
        <end position="90"/>
    </location>
</feature>
<protein>
    <submittedName>
        <fullName evidence="2">Uncharacterized protein</fullName>
    </submittedName>
</protein>
<sequence>MIARSIKRMITGSDSYIGHPFVITTLCCLEDVLAEVDTDEIASAERPLGRTFFQRAVRELHATQAAAAAPPPPQPAAQQHQDPPHIPQQH</sequence>
<feature type="compositionally biased region" description="Low complexity" evidence="1">
    <location>
        <begin position="76"/>
        <end position="90"/>
    </location>
</feature>
<name>A0A392T5B5_9FABA</name>
<dbReference type="AlphaFoldDB" id="A0A392T5B5"/>
<evidence type="ECO:0000313" key="3">
    <source>
        <dbReference type="Proteomes" id="UP000265520"/>
    </source>
</evidence>
<dbReference type="EMBL" id="LXQA010498673">
    <property type="protein sequence ID" value="MCI55587.1"/>
    <property type="molecule type" value="Genomic_DNA"/>
</dbReference>
<evidence type="ECO:0000313" key="2">
    <source>
        <dbReference type="EMBL" id="MCI55587.1"/>
    </source>
</evidence>
<proteinExistence type="predicted"/>